<dbReference type="Proteomes" id="UP001227230">
    <property type="component" value="Chromosome 2"/>
</dbReference>
<sequence>MSHVRLTPRLHPSEVGLNSIGRLNPTTREISKKSVLLNWFMAYSAMVLGGEPYSWHSRRPPHPPDSQFPLPASSKLHLVLPQMWPWVVLELTERFRVWPWSSYLPPPGKAAAQTV</sequence>
<protein>
    <submittedName>
        <fullName evidence="1">Uncharacterized protein</fullName>
    </submittedName>
</protein>
<proteinExistence type="predicted"/>
<reference evidence="1 2" key="1">
    <citation type="journal article" date="2023" name="Hortic Res">
        <title>The complete reference genome for grapevine (Vitis vinifera L.) genetics and breeding.</title>
        <authorList>
            <person name="Shi X."/>
            <person name="Cao S."/>
            <person name="Wang X."/>
            <person name="Huang S."/>
            <person name="Wang Y."/>
            <person name="Liu Z."/>
            <person name="Liu W."/>
            <person name="Leng X."/>
            <person name="Peng Y."/>
            <person name="Wang N."/>
            <person name="Wang Y."/>
            <person name="Ma Z."/>
            <person name="Xu X."/>
            <person name="Zhang F."/>
            <person name="Xue H."/>
            <person name="Zhong H."/>
            <person name="Wang Y."/>
            <person name="Zhang K."/>
            <person name="Velt A."/>
            <person name="Avia K."/>
            <person name="Holtgrawe D."/>
            <person name="Grimplet J."/>
            <person name="Matus J.T."/>
            <person name="Ware D."/>
            <person name="Wu X."/>
            <person name="Wang H."/>
            <person name="Liu C."/>
            <person name="Fang Y."/>
            <person name="Rustenholz C."/>
            <person name="Cheng Z."/>
            <person name="Xiao H."/>
            <person name="Zhou Y."/>
        </authorList>
    </citation>
    <scope>NUCLEOTIDE SEQUENCE [LARGE SCALE GENOMIC DNA]</scope>
    <source>
        <strain evidence="2">cv. Pinot noir / PN40024</strain>
        <tissue evidence="1">Leaf</tissue>
    </source>
</reference>
<accession>A0ABY9BHY0</accession>
<evidence type="ECO:0000313" key="2">
    <source>
        <dbReference type="Proteomes" id="UP001227230"/>
    </source>
</evidence>
<evidence type="ECO:0000313" key="1">
    <source>
        <dbReference type="EMBL" id="WJZ82282.1"/>
    </source>
</evidence>
<gene>
    <name evidence="1" type="ORF">VitviT2T_002052</name>
</gene>
<keyword evidence="2" id="KW-1185">Reference proteome</keyword>
<dbReference type="EMBL" id="CP126649">
    <property type="protein sequence ID" value="WJZ82282.1"/>
    <property type="molecule type" value="Genomic_DNA"/>
</dbReference>
<name>A0ABY9BHY0_VITVI</name>
<organism evidence="1 2">
    <name type="scientific">Vitis vinifera</name>
    <name type="common">Grape</name>
    <dbReference type="NCBI Taxonomy" id="29760"/>
    <lineage>
        <taxon>Eukaryota</taxon>
        <taxon>Viridiplantae</taxon>
        <taxon>Streptophyta</taxon>
        <taxon>Embryophyta</taxon>
        <taxon>Tracheophyta</taxon>
        <taxon>Spermatophyta</taxon>
        <taxon>Magnoliopsida</taxon>
        <taxon>eudicotyledons</taxon>
        <taxon>Gunneridae</taxon>
        <taxon>Pentapetalae</taxon>
        <taxon>rosids</taxon>
        <taxon>Vitales</taxon>
        <taxon>Vitaceae</taxon>
        <taxon>Viteae</taxon>
        <taxon>Vitis</taxon>
    </lineage>
</organism>